<dbReference type="Pfam" id="PF00805">
    <property type="entry name" value="Pentapeptide"/>
    <property type="match status" value="1"/>
</dbReference>
<sequence>MTHACLDVDPRADLRPDCTRCAALCCTLLGFTRSADFPVDKPAGTPCGELSVDFACTIHDRLRPRGFRGCTVFECSGAGQRVTQEVFGGVSWRARPDLAPAMSAAFAVVRVLHELAWYLTEVADRSWDPDTAEHAAAMAADCIARSGSDPATLAALDLSALRGTVLPLLDAVRDEARARFAAADEDVDERPLPEDLAGRDLRRAVRRGSSLRNAVLIGSDLRGTDLSGVELLGADLRGARLAGADLSGALLLTQSQVNAADGDERTLLPTWLEVPSHWLHG</sequence>
<evidence type="ECO:0000313" key="1">
    <source>
        <dbReference type="EMBL" id="MDM7889204.1"/>
    </source>
</evidence>
<dbReference type="Gene3D" id="2.160.20.80">
    <property type="entry name" value="E3 ubiquitin-protein ligase SopA"/>
    <property type="match status" value="1"/>
</dbReference>
<proteinExistence type="predicted"/>
<comment type="caution">
    <text evidence="1">The sequence shown here is derived from an EMBL/GenBank/DDBJ whole genome shotgun (WGS) entry which is preliminary data.</text>
</comment>
<accession>A0ABT7TIK8</accession>
<dbReference type="InterPro" id="IPR001646">
    <property type="entry name" value="5peptide_repeat"/>
</dbReference>
<dbReference type="SUPFAM" id="SSF141571">
    <property type="entry name" value="Pentapeptide repeat-like"/>
    <property type="match status" value="1"/>
</dbReference>
<name>A0ABT7TIK8_9MICO</name>
<dbReference type="RefSeq" id="WP_289470770.1">
    <property type="nucleotide sequence ID" value="NZ_JAUCMM010000008.1"/>
</dbReference>
<protein>
    <submittedName>
        <fullName evidence="1">Pentapeptide repeat-containing protein</fullName>
    </submittedName>
</protein>
<reference evidence="1 2" key="1">
    <citation type="submission" date="2023-06" db="EMBL/GenBank/DDBJ databases">
        <authorList>
            <person name="Feng G."/>
            <person name="Li J."/>
            <person name="Zhu H."/>
        </authorList>
    </citation>
    <scope>NUCLEOTIDE SEQUENCE [LARGE SCALE GENOMIC DNA]</scope>
    <source>
        <strain evidence="1 2">RHCJP20</strain>
    </source>
</reference>
<organism evidence="1 2">
    <name type="scientific">Curtobacterium subtropicum</name>
    <dbReference type="NCBI Taxonomy" id="3055138"/>
    <lineage>
        <taxon>Bacteria</taxon>
        <taxon>Bacillati</taxon>
        <taxon>Actinomycetota</taxon>
        <taxon>Actinomycetes</taxon>
        <taxon>Micrococcales</taxon>
        <taxon>Microbacteriaceae</taxon>
        <taxon>Curtobacterium</taxon>
    </lineage>
</organism>
<dbReference type="Proteomes" id="UP001235720">
    <property type="component" value="Unassembled WGS sequence"/>
</dbReference>
<dbReference type="EMBL" id="JAUCMM010000008">
    <property type="protein sequence ID" value="MDM7889204.1"/>
    <property type="molecule type" value="Genomic_DNA"/>
</dbReference>
<keyword evidence="2" id="KW-1185">Reference proteome</keyword>
<gene>
    <name evidence="1" type="ORF">QUG98_12170</name>
</gene>
<evidence type="ECO:0000313" key="2">
    <source>
        <dbReference type="Proteomes" id="UP001235720"/>
    </source>
</evidence>